<evidence type="ECO:0000259" key="2">
    <source>
        <dbReference type="Pfam" id="PF13827"/>
    </source>
</evidence>
<evidence type="ECO:0000313" key="4">
    <source>
        <dbReference type="Proteomes" id="UP000239814"/>
    </source>
</evidence>
<evidence type="ECO:0000313" key="3">
    <source>
        <dbReference type="EMBL" id="AVM01187.1"/>
    </source>
</evidence>
<evidence type="ECO:0000256" key="1">
    <source>
        <dbReference type="SAM" id="SignalP"/>
    </source>
</evidence>
<dbReference type="OrthoDB" id="4377837at2"/>
<feature type="chain" id="PRO_5015460314" description="DUF4189 domain-containing protein" evidence="1">
    <location>
        <begin position="30"/>
        <end position="129"/>
    </location>
</feature>
<keyword evidence="1" id="KW-0732">Signal</keyword>
<dbReference type="PROSITE" id="PS51318">
    <property type="entry name" value="TAT"/>
    <property type="match status" value="1"/>
</dbReference>
<dbReference type="Proteomes" id="UP000239814">
    <property type="component" value="Chromosome"/>
</dbReference>
<reference evidence="3 4" key="1">
    <citation type="submission" date="2018-03" db="EMBL/GenBank/DDBJ databases">
        <title>Characteristics and genome of n-alkane degrading marine bacteria Gordonia iterans isolated from crude oil contaminated in Tae-an, South Korea.</title>
        <authorList>
            <person name="Lee S.-S."/>
            <person name="Kim H."/>
        </authorList>
    </citation>
    <scope>NUCLEOTIDE SEQUENCE [LARGE SCALE GENOMIC DNA]</scope>
    <source>
        <strain evidence="3 4">Co17</strain>
    </source>
</reference>
<accession>A0A2S0KHM0</accession>
<dbReference type="Pfam" id="PF13827">
    <property type="entry name" value="DUF4189"/>
    <property type="match status" value="1"/>
</dbReference>
<dbReference type="AlphaFoldDB" id="A0A2S0KHM0"/>
<protein>
    <recommendedName>
        <fullName evidence="2">DUF4189 domain-containing protein</fullName>
    </recommendedName>
</protein>
<feature type="domain" description="DUF4189" evidence="2">
    <location>
        <begin position="37"/>
        <end position="126"/>
    </location>
</feature>
<sequence>MKTRRFFAGLGIAVSVATAGSLLPATAPAADARAYNYGAIAWNYNGKTSYAVNYGSRAAAKNRAKRLCGPRCGYFTFYNSCGAVAYKFGRTRTTVGTASGFPTRAAAQRAAKRKAGPGSHIRAWACTSR</sequence>
<dbReference type="KEGG" id="git:C6V83_13955"/>
<dbReference type="InterPro" id="IPR025240">
    <property type="entry name" value="DUF4189"/>
</dbReference>
<name>A0A2S0KHM0_9ACTN</name>
<organism evidence="3 4">
    <name type="scientific">Gordonia iterans</name>
    <dbReference type="NCBI Taxonomy" id="1004901"/>
    <lineage>
        <taxon>Bacteria</taxon>
        <taxon>Bacillati</taxon>
        <taxon>Actinomycetota</taxon>
        <taxon>Actinomycetes</taxon>
        <taxon>Mycobacteriales</taxon>
        <taxon>Gordoniaceae</taxon>
        <taxon>Gordonia</taxon>
    </lineage>
</organism>
<gene>
    <name evidence="3" type="ORF">C6V83_13955</name>
</gene>
<dbReference type="EMBL" id="CP027433">
    <property type="protein sequence ID" value="AVM01187.1"/>
    <property type="molecule type" value="Genomic_DNA"/>
</dbReference>
<dbReference type="InterPro" id="IPR006311">
    <property type="entry name" value="TAT_signal"/>
</dbReference>
<dbReference type="RefSeq" id="WP_105942898.1">
    <property type="nucleotide sequence ID" value="NZ_CP027433.1"/>
</dbReference>
<proteinExistence type="predicted"/>
<keyword evidence="4" id="KW-1185">Reference proteome</keyword>
<feature type="signal peptide" evidence="1">
    <location>
        <begin position="1"/>
        <end position="29"/>
    </location>
</feature>